<dbReference type="InterPro" id="IPR028927">
    <property type="entry name" value="Man-6-P_rcpt"/>
</dbReference>
<keyword evidence="2" id="KW-0812">Transmembrane</keyword>
<dbReference type="Proteomes" id="UP000801492">
    <property type="component" value="Unassembled WGS sequence"/>
</dbReference>
<keyword evidence="1" id="KW-0325">Glycoprotein</keyword>
<name>A0A8K0C8S8_IGNLU</name>
<dbReference type="OrthoDB" id="29460at2759"/>
<feature type="chain" id="PRO_5035418887" description="Cation-dependent mannose-6-phosphate receptor" evidence="3">
    <location>
        <begin position="26"/>
        <end position="261"/>
    </location>
</feature>
<feature type="transmembrane region" description="Helical" evidence="2">
    <location>
        <begin position="192"/>
        <end position="214"/>
    </location>
</feature>
<evidence type="ECO:0000313" key="4">
    <source>
        <dbReference type="EMBL" id="KAF2882728.1"/>
    </source>
</evidence>
<evidence type="ECO:0000256" key="3">
    <source>
        <dbReference type="SAM" id="SignalP"/>
    </source>
</evidence>
<keyword evidence="2" id="KW-1133">Transmembrane helix</keyword>
<accession>A0A8K0C8S8</accession>
<dbReference type="AlphaFoldDB" id="A0A8K0C8S8"/>
<dbReference type="SUPFAM" id="SSF50911">
    <property type="entry name" value="Mannose 6-phosphate receptor domain"/>
    <property type="match status" value="1"/>
</dbReference>
<keyword evidence="3" id="KW-0732">Signal</keyword>
<dbReference type="InterPro" id="IPR009011">
    <property type="entry name" value="Man6P_isomerase_rcpt-bd_dom_sf"/>
</dbReference>
<dbReference type="Pfam" id="PF02157">
    <property type="entry name" value="Man-6-P_recep"/>
    <property type="match status" value="1"/>
</dbReference>
<dbReference type="GO" id="GO:0000139">
    <property type="term" value="C:Golgi membrane"/>
    <property type="evidence" value="ECO:0007669"/>
    <property type="project" value="UniProtKB-SubCell"/>
</dbReference>
<evidence type="ECO:0008006" key="6">
    <source>
        <dbReference type="Google" id="ProtNLM"/>
    </source>
</evidence>
<reference evidence="4" key="1">
    <citation type="submission" date="2019-08" db="EMBL/GenBank/DDBJ databases">
        <title>The genome of the North American firefly Photinus pyralis.</title>
        <authorList>
            <consortium name="Photinus pyralis genome working group"/>
            <person name="Fallon T.R."/>
            <person name="Sander Lower S.E."/>
            <person name="Weng J.-K."/>
        </authorList>
    </citation>
    <scope>NUCLEOTIDE SEQUENCE</scope>
    <source>
        <strain evidence="4">TRF0915ILg1</strain>
        <tissue evidence="4">Whole body</tissue>
    </source>
</reference>
<dbReference type="PANTHER" id="PTHR15071">
    <property type="entry name" value="MANNOSE-6-PHOSPHATE RECEPTOR FAMILY MEMBER"/>
    <property type="match status" value="1"/>
</dbReference>
<dbReference type="Gene3D" id="2.70.130.10">
    <property type="entry name" value="Mannose-6-phosphate receptor binding domain"/>
    <property type="match status" value="1"/>
</dbReference>
<protein>
    <recommendedName>
        <fullName evidence="6">Cation-dependent mannose-6-phosphate receptor</fullName>
    </recommendedName>
</protein>
<feature type="signal peptide" evidence="3">
    <location>
        <begin position="1"/>
        <end position="25"/>
    </location>
</feature>
<dbReference type="EMBL" id="VTPC01090590">
    <property type="protein sequence ID" value="KAF2882728.1"/>
    <property type="molecule type" value="Genomic_DNA"/>
</dbReference>
<keyword evidence="5" id="KW-1185">Reference proteome</keyword>
<sequence length="261" mass="29257">MAERIFKDSFLSILLCVLFSYSIHSEDNACVVETACLCQLNDERIIDISHVTKDEPLSVSKENLTYLFYPCSNYKYDEAHIKKLKLDVNVTLNFCNKDGASLCLYNATDKSLTNLGDAKDAKFSGNLLKSLVYSRPKSNITSLIKLDCTPDDTNSYLTLEKNQSSDTHHLILFSRYACAHLEQHGLSTGSTLLIMFCVGFGIYLIGGALVLHYLRGAQGKEMIPNFDFWVDLPYLVRDGTVFLLSGCNPLSVARAETYDRI</sequence>
<dbReference type="GO" id="GO:0005802">
    <property type="term" value="C:trans-Golgi network"/>
    <property type="evidence" value="ECO:0007669"/>
    <property type="project" value="TreeGrafter"/>
</dbReference>
<gene>
    <name evidence="4" type="ORF">ILUMI_23461</name>
</gene>
<organism evidence="4 5">
    <name type="scientific">Ignelater luminosus</name>
    <name type="common">Cucubano</name>
    <name type="synonym">Pyrophorus luminosus</name>
    <dbReference type="NCBI Taxonomy" id="2038154"/>
    <lineage>
        <taxon>Eukaryota</taxon>
        <taxon>Metazoa</taxon>
        <taxon>Ecdysozoa</taxon>
        <taxon>Arthropoda</taxon>
        <taxon>Hexapoda</taxon>
        <taxon>Insecta</taxon>
        <taxon>Pterygota</taxon>
        <taxon>Neoptera</taxon>
        <taxon>Endopterygota</taxon>
        <taxon>Coleoptera</taxon>
        <taxon>Polyphaga</taxon>
        <taxon>Elateriformia</taxon>
        <taxon>Elateroidea</taxon>
        <taxon>Elateridae</taxon>
        <taxon>Agrypninae</taxon>
        <taxon>Pyrophorini</taxon>
        <taxon>Ignelater</taxon>
    </lineage>
</organism>
<keyword evidence="2" id="KW-0472">Membrane</keyword>
<evidence type="ECO:0000313" key="5">
    <source>
        <dbReference type="Proteomes" id="UP000801492"/>
    </source>
</evidence>
<evidence type="ECO:0000256" key="2">
    <source>
        <dbReference type="SAM" id="Phobius"/>
    </source>
</evidence>
<proteinExistence type="predicted"/>
<dbReference type="PANTHER" id="PTHR15071:SF0">
    <property type="entry name" value="MANNOSE 6-PHOSPHATE RECEPTOR-LIKE PROTEIN 1"/>
    <property type="match status" value="1"/>
</dbReference>
<comment type="caution">
    <text evidence="4">The sequence shown here is derived from an EMBL/GenBank/DDBJ whole genome shotgun (WGS) entry which is preliminary data.</text>
</comment>
<evidence type="ECO:0000256" key="1">
    <source>
        <dbReference type="ARBA" id="ARBA00023180"/>
    </source>
</evidence>